<organism evidence="2 3">
    <name type="scientific">Streptomyces edwardsiae</name>
    <dbReference type="NCBI Taxonomy" id="3075527"/>
    <lineage>
        <taxon>Bacteria</taxon>
        <taxon>Bacillati</taxon>
        <taxon>Actinomycetota</taxon>
        <taxon>Actinomycetes</taxon>
        <taxon>Kitasatosporales</taxon>
        <taxon>Streptomycetaceae</taxon>
        <taxon>Streptomyces</taxon>
    </lineage>
</organism>
<gene>
    <name evidence="2" type="ORF">RM528_33795</name>
    <name evidence="1" type="ORF">RM705_35260</name>
</gene>
<protein>
    <recommendedName>
        <fullName evidence="5">Helix-turn-helix domain-containing protein</fullName>
    </recommendedName>
</protein>
<evidence type="ECO:0000313" key="1">
    <source>
        <dbReference type="EMBL" id="MDT0399923.1"/>
    </source>
</evidence>
<dbReference type="EMBL" id="JAVRFA010000187">
    <property type="protein sequence ID" value="MDT0399923.1"/>
    <property type="molecule type" value="Genomic_DNA"/>
</dbReference>
<dbReference type="Proteomes" id="UP001183881">
    <property type="component" value="Unassembled WGS sequence"/>
</dbReference>
<accession>A0ABU2QS29</accession>
<name>A0ABU2QS29_9ACTN</name>
<evidence type="ECO:0008006" key="5">
    <source>
        <dbReference type="Google" id="ProtNLM"/>
    </source>
</evidence>
<evidence type="ECO:0000313" key="4">
    <source>
        <dbReference type="Proteomes" id="UP001183881"/>
    </source>
</evidence>
<sequence length="80" mass="8839">MEHEVTPGEIRAAAEAELTPVGRRRIRLLAQLEECEAELRPLVARALRAEVSYRRISSLTGLSPATIRSWTKRSGEAPGT</sequence>
<dbReference type="Proteomes" id="UP001180503">
    <property type="component" value="Unassembled WGS sequence"/>
</dbReference>
<dbReference type="EMBL" id="JAVRFB010000073">
    <property type="protein sequence ID" value="MDT0406816.1"/>
    <property type="molecule type" value="Genomic_DNA"/>
</dbReference>
<reference evidence="3" key="1">
    <citation type="submission" date="2023-07" db="EMBL/GenBank/DDBJ databases">
        <title>30 novel species of actinomycetes from the DSMZ collection.</title>
        <authorList>
            <person name="Nouioui I."/>
        </authorList>
    </citation>
    <scope>NUCLEOTIDE SEQUENCE [LARGE SCALE GENOMIC DNA]</scope>
    <source>
        <strain evidence="3">DSM 41635</strain>
    </source>
</reference>
<keyword evidence="4" id="KW-1185">Reference proteome</keyword>
<proteinExistence type="predicted"/>
<dbReference type="RefSeq" id="WP_311649463.1">
    <property type="nucleotide sequence ID" value="NZ_JAVRFA010000187.1"/>
</dbReference>
<evidence type="ECO:0000313" key="3">
    <source>
        <dbReference type="Proteomes" id="UP001180503"/>
    </source>
</evidence>
<comment type="caution">
    <text evidence="2">The sequence shown here is derived from an EMBL/GenBank/DDBJ whole genome shotgun (WGS) entry which is preliminary data.</text>
</comment>
<evidence type="ECO:0000313" key="2">
    <source>
        <dbReference type="EMBL" id="MDT0406816.1"/>
    </source>
</evidence>
<reference evidence="2" key="2">
    <citation type="submission" date="2024-05" db="EMBL/GenBank/DDBJ databases">
        <title>30 novel species of actinomycetes from the DSMZ collection.</title>
        <authorList>
            <person name="Nouioui I."/>
        </authorList>
    </citation>
    <scope>NUCLEOTIDE SEQUENCE</scope>
    <source>
        <strain evidence="2">DSM 41635</strain>
        <strain evidence="1 4">DSM 41636</strain>
    </source>
</reference>